<dbReference type="GO" id="GO:0016810">
    <property type="term" value="F:hydrolase activity, acting on carbon-nitrogen (but not peptide) bonds"/>
    <property type="evidence" value="ECO:0007669"/>
    <property type="project" value="InterPro"/>
</dbReference>
<dbReference type="InterPro" id="IPR011059">
    <property type="entry name" value="Metal-dep_hydrolase_composite"/>
</dbReference>
<dbReference type="SUPFAM" id="SSF51338">
    <property type="entry name" value="Composite domain of metallo-dependent hydrolases"/>
    <property type="match status" value="2"/>
</dbReference>
<comment type="caution">
    <text evidence="2">The sequence shown here is derived from an EMBL/GenBank/DDBJ whole genome shotgun (WGS) entry which is preliminary data.</text>
</comment>
<dbReference type="CDD" id="cd01299">
    <property type="entry name" value="Met_dep_hydrolase_A"/>
    <property type="match status" value="1"/>
</dbReference>
<sequence length="471" mass="49919">MALYPGAPTETRPSLLPKLAIKPWIPPSPRPLTLLNALVVDPATGKLLNGKQTVKIGKDGKFISVSQAGKEEEDGLTVDIDGLYLCPGLIDCHVHVTAVPGVKTMADLMRLPEQEINLRTTYILKEMLLRGFTTVRDTGGASKVIASAIEEGLLLGPRLFQCGKALSQTGGHGDFTPALSGGPEPGCCGGHSKLFARVADGVPAVLSAVRGELKAGADFIKIMVGGGVASETDAIETVQYTAEEIKAITTTCKQMGGKMSTAHAYTVEAIRHAIDNGVLGIEHGNLIDEATANLMASKGIYVRLNVHSDSTDNPRAQHTSQLTPTLSCYGIMVRPPFEDFLPPDGKKKNAEVMKQGLEALKIASNAGVTICYGSDLLTSMQALQTEEFTVRAQVLSSPEILKHATTNAAQMLKKSALLGTIAPGAHGDLLILDANPLEDVTILDRPEDHLLAIIKEGRVVMSKVQGLQTSV</sequence>
<organism evidence="2 3">
    <name type="scientific">Paramarasmius palmivorus</name>
    <dbReference type="NCBI Taxonomy" id="297713"/>
    <lineage>
        <taxon>Eukaryota</taxon>
        <taxon>Fungi</taxon>
        <taxon>Dikarya</taxon>
        <taxon>Basidiomycota</taxon>
        <taxon>Agaricomycotina</taxon>
        <taxon>Agaricomycetes</taxon>
        <taxon>Agaricomycetidae</taxon>
        <taxon>Agaricales</taxon>
        <taxon>Marasmiineae</taxon>
        <taxon>Marasmiaceae</taxon>
        <taxon>Paramarasmius</taxon>
    </lineage>
</organism>
<dbReference type="Gene3D" id="2.30.40.10">
    <property type="entry name" value="Urease, subunit C, domain 1"/>
    <property type="match status" value="1"/>
</dbReference>
<dbReference type="PANTHER" id="PTHR43135">
    <property type="entry name" value="ALPHA-D-RIBOSE 1-METHYLPHOSPHONATE 5-TRIPHOSPHATE DIPHOSPHATASE"/>
    <property type="match status" value="1"/>
</dbReference>
<dbReference type="Pfam" id="PF01979">
    <property type="entry name" value="Amidohydro_1"/>
    <property type="match status" value="1"/>
</dbReference>
<dbReference type="InterPro" id="IPR051781">
    <property type="entry name" value="Metallo-dep_Hydrolase"/>
</dbReference>
<dbReference type="SUPFAM" id="SSF51556">
    <property type="entry name" value="Metallo-dependent hydrolases"/>
    <property type="match status" value="1"/>
</dbReference>
<evidence type="ECO:0000313" key="2">
    <source>
        <dbReference type="EMBL" id="KAK7060925.1"/>
    </source>
</evidence>
<dbReference type="AlphaFoldDB" id="A0AAW0E743"/>
<dbReference type="EMBL" id="JAYKXP010000002">
    <property type="protein sequence ID" value="KAK7060925.1"/>
    <property type="molecule type" value="Genomic_DNA"/>
</dbReference>
<dbReference type="InterPro" id="IPR006680">
    <property type="entry name" value="Amidohydro-rel"/>
</dbReference>
<dbReference type="Gene3D" id="3.20.20.140">
    <property type="entry name" value="Metal-dependent hydrolases"/>
    <property type="match status" value="1"/>
</dbReference>
<dbReference type="PANTHER" id="PTHR43135:SF3">
    <property type="entry name" value="ALPHA-D-RIBOSE 1-METHYLPHOSPHONATE 5-TRIPHOSPHATE DIPHOSPHATASE"/>
    <property type="match status" value="1"/>
</dbReference>
<accession>A0AAW0E743</accession>
<dbReference type="InterPro" id="IPR057744">
    <property type="entry name" value="OTAase-like"/>
</dbReference>
<name>A0AAW0E743_9AGAR</name>
<protein>
    <recommendedName>
        <fullName evidence="1">Amidohydrolase-related domain-containing protein</fullName>
    </recommendedName>
</protein>
<evidence type="ECO:0000313" key="3">
    <source>
        <dbReference type="Proteomes" id="UP001383192"/>
    </source>
</evidence>
<keyword evidence="3" id="KW-1185">Reference proteome</keyword>
<proteinExistence type="predicted"/>
<evidence type="ECO:0000259" key="1">
    <source>
        <dbReference type="Pfam" id="PF01979"/>
    </source>
</evidence>
<dbReference type="Proteomes" id="UP001383192">
    <property type="component" value="Unassembled WGS sequence"/>
</dbReference>
<reference evidence="2 3" key="1">
    <citation type="submission" date="2024-01" db="EMBL/GenBank/DDBJ databases">
        <title>A draft genome for a cacao thread blight-causing isolate of Paramarasmius palmivorus.</title>
        <authorList>
            <person name="Baruah I.K."/>
            <person name="Bukari Y."/>
            <person name="Amoako-Attah I."/>
            <person name="Meinhardt L.W."/>
            <person name="Bailey B.A."/>
            <person name="Cohen S.P."/>
        </authorList>
    </citation>
    <scope>NUCLEOTIDE SEQUENCE [LARGE SCALE GENOMIC DNA]</scope>
    <source>
        <strain evidence="2 3">GH-12</strain>
    </source>
</reference>
<gene>
    <name evidence="2" type="ORF">VNI00_000658</name>
</gene>
<dbReference type="InterPro" id="IPR032466">
    <property type="entry name" value="Metal_Hydrolase"/>
</dbReference>
<feature type="domain" description="Amidohydrolase-related" evidence="1">
    <location>
        <begin position="84"/>
        <end position="448"/>
    </location>
</feature>